<keyword evidence="4" id="KW-1185">Reference proteome</keyword>
<keyword evidence="2" id="KW-1133">Transmembrane helix</keyword>
<evidence type="ECO:0000256" key="2">
    <source>
        <dbReference type="SAM" id="Phobius"/>
    </source>
</evidence>
<dbReference type="EMBL" id="JAGMWN010000008">
    <property type="protein sequence ID" value="MBP5858476.1"/>
    <property type="molecule type" value="Genomic_DNA"/>
</dbReference>
<feature type="region of interest" description="Disordered" evidence="1">
    <location>
        <begin position="105"/>
        <end position="149"/>
    </location>
</feature>
<accession>A0A8J7V3P2</accession>
<evidence type="ECO:0000313" key="3">
    <source>
        <dbReference type="EMBL" id="MBP5858476.1"/>
    </source>
</evidence>
<reference evidence="3" key="1">
    <citation type="submission" date="2021-04" db="EMBL/GenBank/DDBJ databases">
        <authorList>
            <person name="Zhang D.-C."/>
        </authorList>
    </citation>
    <scope>NUCLEOTIDE SEQUENCE</scope>
    <source>
        <strain evidence="3">CGMCC 1.15697</strain>
    </source>
</reference>
<dbReference type="AlphaFoldDB" id="A0A8J7V3P2"/>
<feature type="transmembrane region" description="Helical" evidence="2">
    <location>
        <begin position="63"/>
        <end position="84"/>
    </location>
</feature>
<proteinExistence type="predicted"/>
<dbReference type="RefSeq" id="WP_210683062.1">
    <property type="nucleotide sequence ID" value="NZ_JAGMWN010000008.1"/>
</dbReference>
<evidence type="ECO:0000313" key="4">
    <source>
        <dbReference type="Proteomes" id="UP000672602"/>
    </source>
</evidence>
<dbReference type="Proteomes" id="UP000672602">
    <property type="component" value="Unassembled WGS sequence"/>
</dbReference>
<gene>
    <name evidence="3" type="ORF">KAJ83_15755</name>
</gene>
<sequence>MVSPYLEKPRRRLDEALRDRGLSGSDIGFDPTDSTDAHTPVPEMAEATRDARQARVHATTARLSIAIGSVATCLLIILVVAALWTPLARGIAPVADRDADLLSDIAPAAGPDPTTRPSRNIAPTGVDSEMDTPNRIWNPAPSLAPIDPS</sequence>
<organism evidence="3 4">
    <name type="scientific">Marivibrio halodurans</name>
    <dbReference type="NCBI Taxonomy" id="2039722"/>
    <lineage>
        <taxon>Bacteria</taxon>
        <taxon>Pseudomonadati</taxon>
        <taxon>Pseudomonadota</taxon>
        <taxon>Alphaproteobacteria</taxon>
        <taxon>Rhodospirillales</taxon>
        <taxon>Rhodospirillaceae</taxon>
        <taxon>Marivibrio</taxon>
    </lineage>
</organism>
<evidence type="ECO:0000256" key="1">
    <source>
        <dbReference type="SAM" id="MobiDB-lite"/>
    </source>
</evidence>
<name>A0A8J7V3P2_9PROT</name>
<protein>
    <submittedName>
        <fullName evidence="3">Uncharacterized protein</fullName>
    </submittedName>
</protein>
<keyword evidence="2" id="KW-0472">Membrane</keyword>
<comment type="caution">
    <text evidence="3">The sequence shown here is derived from an EMBL/GenBank/DDBJ whole genome shotgun (WGS) entry which is preliminary data.</text>
</comment>
<keyword evidence="2" id="KW-0812">Transmembrane</keyword>